<gene>
    <name evidence="1" type="ORF">FMM02_04800</name>
</gene>
<accession>A0A516IR14</accession>
<keyword evidence="2" id="KW-1185">Reference proteome</keyword>
<protein>
    <submittedName>
        <fullName evidence="1">DUF4242 domain-containing protein</fullName>
    </submittedName>
</protein>
<name>A0A516IR14_9SPHN</name>
<dbReference type="AlphaFoldDB" id="A0A516IR14"/>
<dbReference type="Pfam" id="PF14026">
    <property type="entry name" value="SCO4226-like"/>
    <property type="match status" value="1"/>
</dbReference>
<sequence>MSALHYRGGHVAQFVVEKDIEGLGRLSPFQRDQTVRRSCSPLHGISPDIVWVQSYLTDDKCFCVFEAPSEQALRELIDRMGIDQPKSIAQVHEVIGPAAND</sequence>
<proteinExistence type="predicted"/>
<dbReference type="KEGG" id="sxa:FMM02_04800"/>
<dbReference type="InterPro" id="IPR025336">
    <property type="entry name" value="SCO4226-like"/>
</dbReference>
<dbReference type="OrthoDB" id="9800027at2"/>
<evidence type="ECO:0000313" key="2">
    <source>
        <dbReference type="Proteomes" id="UP000321857"/>
    </source>
</evidence>
<dbReference type="EMBL" id="CP041659">
    <property type="protein sequence ID" value="QDP19343.1"/>
    <property type="molecule type" value="Genomic_DNA"/>
</dbReference>
<evidence type="ECO:0000313" key="1">
    <source>
        <dbReference type="EMBL" id="QDP19343.1"/>
    </source>
</evidence>
<reference evidence="1 2" key="1">
    <citation type="submission" date="2019-07" db="EMBL/GenBank/DDBJ databases">
        <title>Sphingomonas AE3 Genome sequencing and assembly.</title>
        <authorList>
            <person name="Kim H."/>
        </authorList>
    </citation>
    <scope>NUCLEOTIDE SEQUENCE [LARGE SCALE GENOMIC DNA]</scope>
    <source>
        <strain evidence="1 2">AE3</strain>
    </source>
</reference>
<organism evidence="1 2">
    <name type="scientific">Sphingomonas xanthus</name>
    <dbReference type="NCBI Taxonomy" id="2594473"/>
    <lineage>
        <taxon>Bacteria</taxon>
        <taxon>Pseudomonadati</taxon>
        <taxon>Pseudomonadota</taxon>
        <taxon>Alphaproteobacteria</taxon>
        <taxon>Sphingomonadales</taxon>
        <taxon>Sphingomonadaceae</taxon>
        <taxon>Sphingomonas</taxon>
    </lineage>
</organism>
<dbReference type="Proteomes" id="UP000321857">
    <property type="component" value="Chromosome"/>
</dbReference>